<proteinExistence type="predicted"/>
<dbReference type="OMA" id="PPIMETS"/>
<name>A0A8J5XGY9_DIALT</name>
<dbReference type="PANTHER" id="PTHR12126">
    <property type="entry name" value="NADH-UBIQUINONE OXIDOREDUCTASE 39 KDA SUBUNIT-RELATED"/>
    <property type="match status" value="1"/>
</dbReference>
<dbReference type="Proteomes" id="UP000751190">
    <property type="component" value="Unassembled WGS sequence"/>
</dbReference>
<dbReference type="AlphaFoldDB" id="A0A8J5XGY9"/>
<keyword evidence="1" id="KW-0732">Signal</keyword>
<evidence type="ECO:0000259" key="2">
    <source>
        <dbReference type="Pfam" id="PF13460"/>
    </source>
</evidence>
<dbReference type="OrthoDB" id="441855at2759"/>
<dbReference type="GO" id="GO:0044877">
    <property type="term" value="F:protein-containing complex binding"/>
    <property type="evidence" value="ECO:0007669"/>
    <property type="project" value="TreeGrafter"/>
</dbReference>
<dbReference type="PANTHER" id="PTHR12126:SF16">
    <property type="entry name" value="MIOREX COMPLEX COMPONENT 2"/>
    <property type="match status" value="1"/>
</dbReference>
<reference evidence="3" key="1">
    <citation type="submission" date="2021-05" db="EMBL/GenBank/DDBJ databases">
        <title>The genome of the haptophyte Pavlova lutheri (Diacronema luteri, Pavlovales) - a model for lipid biosynthesis in eukaryotic algae.</title>
        <authorList>
            <person name="Hulatt C.J."/>
            <person name="Posewitz M.C."/>
        </authorList>
    </citation>
    <scope>NUCLEOTIDE SEQUENCE</scope>
    <source>
        <strain evidence="3">NIVA-4/92</strain>
    </source>
</reference>
<dbReference type="InterPro" id="IPR016040">
    <property type="entry name" value="NAD(P)-bd_dom"/>
</dbReference>
<protein>
    <recommendedName>
        <fullName evidence="2">NAD(P)-binding domain-containing protein</fullName>
    </recommendedName>
</protein>
<dbReference type="SUPFAM" id="SSF51735">
    <property type="entry name" value="NAD(P)-binding Rossmann-fold domains"/>
    <property type="match status" value="1"/>
</dbReference>
<keyword evidence="4" id="KW-1185">Reference proteome</keyword>
<accession>A0A8J5XGY9</accession>
<feature type="domain" description="NAD(P)-binding" evidence="2">
    <location>
        <begin position="69"/>
        <end position="179"/>
    </location>
</feature>
<comment type="caution">
    <text evidence="3">The sequence shown here is derived from an EMBL/GenBank/DDBJ whole genome shotgun (WGS) entry which is preliminary data.</text>
</comment>
<dbReference type="GO" id="GO:0005739">
    <property type="term" value="C:mitochondrion"/>
    <property type="evidence" value="ECO:0007669"/>
    <property type="project" value="TreeGrafter"/>
</dbReference>
<dbReference type="InterPro" id="IPR051207">
    <property type="entry name" value="ComplexI_NDUFA9_subunit"/>
</dbReference>
<sequence>MAVVLVVALLGLIHRPAATPGRATGSRRGVIEQTAALCALAPAVRLSALLPPALAAVPPGDVKRAVVLGGSGFVGTRVCEQLVGLGVQVVSVSRGGRPTTAASGGWADRVEWVAADASDARALGELMRGADVAISAAGAIFGSGEAADRTNNAAPNVAAAAAAAAAGVRRFVLVSVSADVEPVTAPLVGGGYFRGKADAEAAVLAQFPPDRSLLIKPTFIYGGESFSLSPPRVSSAYGALVDGALSAPPSRALASVAPGAVRLALLPPVSVDAVAAAAVAGALGLARGSVDGHDAIVAAAAALEK</sequence>
<feature type="signal peptide" evidence="1">
    <location>
        <begin position="1"/>
        <end position="18"/>
    </location>
</feature>
<organism evidence="3 4">
    <name type="scientific">Diacronema lutheri</name>
    <name type="common">Unicellular marine alga</name>
    <name type="synonym">Monochrysis lutheri</name>
    <dbReference type="NCBI Taxonomy" id="2081491"/>
    <lineage>
        <taxon>Eukaryota</taxon>
        <taxon>Haptista</taxon>
        <taxon>Haptophyta</taxon>
        <taxon>Pavlovophyceae</taxon>
        <taxon>Pavlovales</taxon>
        <taxon>Pavlovaceae</taxon>
        <taxon>Diacronema</taxon>
    </lineage>
</organism>
<evidence type="ECO:0000313" key="4">
    <source>
        <dbReference type="Proteomes" id="UP000751190"/>
    </source>
</evidence>
<dbReference type="Pfam" id="PF13460">
    <property type="entry name" value="NAD_binding_10"/>
    <property type="match status" value="1"/>
</dbReference>
<feature type="chain" id="PRO_5035312109" description="NAD(P)-binding domain-containing protein" evidence="1">
    <location>
        <begin position="19"/>
        <end position="305"/>
    </location>
</feature>
<evidence type="ECO:0000313" key="3">
    <source>
        <dbReference type="EMBL" id="KAG8462810.1"/>
    </source>
</evidence>
<evidence type="ECO:0000256" key="1">
    <source>
        <dbReference type="SAM" id="SignalP"/>
    </source>
</evidence>
<dbReference type="EMBL" id="JAGTXO010000018">
    <property type="protein sequence ID" value="KAG8462810.1"/>
    <property type="molecule type" value="Genomic_DNA"/>
</dbReference>
<dbReference type="InterPro" id="IPR036291">
    <property type="entry name" value="NAD(P)-bd_dom_sf"/>
</dbReference>
<dbReference type="Gene3D" id="3.40.50.720">
    <property type="entry name" value="NAD(P)-binding Rossmann-like Domain"/>
    <property type="match status" value="1"/>
</dbReference>
<gene>
    <name evidence="3" type="ORF">KFE25_001583</name>
</gene>